<accession>A0A7Y9TJW7</accession>
<dbReference type="AlphaFoldDB" id="A0A7Y9TJW7"/>
<reference evidence="1 2" key="1">
    <citation type="submission" date="2020-07" db="EMBL/GenBank/DDBJ databases">
        <title>Genomic Encyclopedia of Type Strains, Phase IV (KMG-V): Genome sequencing to study the core and pangenomes of soil and plant-associated prokaryotes.</title>
        <authorList>
            <person name="Whitman W."/>
        </authorList>
    </citation>
    <scope>NUCLEOTIDE SEQUENCE [LARGE SCALE GENOMIC DNA]</scope>
    <source>
        <strain evidence="1 2">X4EP2</strain>
    </source>
</reference>
<dbReference type="RefSeq" id="WP_179488344.1">
    <property type="nucleotide sequence ID" value="NZ_JACCCW010000001.1"/>
</dbReference>
<sequence length="59" mass="7221">MELDRLRQLRTEMSDLHIQSVGDRQFHTPSRLEAATRPYQMPECWVVRFWSRKYAQRRG</sequence>
<keyword evidence="2" id="KW-1185">Reference proteome</keyword>
<protein>
    <submittedName>
        <fullName evidence="1">Uncharacterized protein</fullName>
    </submittedName>
</protein>
<dbReference type="Proteomes" id="UP000589520">
    <property type="component" value="Unassembled WGS sequence"/>
</dbReference>
<proteinExistence type="predicted"/>
<comment type="caution">
    <text evidence="1">The sequence shown here is derived from an EMBL/GenBank/DDBJ whole genome shotgun (WGS) entry which is preliminary data.</text>
</comment>
<name>A0A7Y9TJW7_9BACT</name>
<evidence type="ECO:0000313" key="1">
    <source>
        <dbReference type="EMBL" id="NYF78702.1"/>
    </source>
</evidence>
<organism evidence="1 2">
    <name type="scientific">Granulicella arctica</name>
    <dbReference type="NCBI Taxonomy" id="940613"/>
    <lineage>
        <taxon>Bacteria</taxon>
        <taxon>Pseudomonadati</taxon>
        <taxon>Acidobacteriota</taxon>
        <taxon>Terriglobia</taxon>
        <taxon>Terriglobales</taxon>
        <taxon>Acidobacteriaceae</taxon>
        <taxon>Granulicella</taxon>
    </lineage>
</organism>
<evidence type="ECO:0000313" key="2">
    <source>
        <dbReference type="Proteomes" id="UP000589520"/>
    </source>
</evidence>
<gene>
    <name evidence="1" type="ORF">HDF17_000989</name>
</gene>
<dbReference type="EMBL" id="JACCCW010000001">
    <property type="protein sequence ID" value="NYF78702.1"/>
    <property type="molecule type" value="Genomic_DNA"/>
</dbReference>